<sequence length="302" mass="31618">MSGARQPDRETIYDAYVIDEDRRVIGVVSLRDLLLAPPGARIEDVMRREVVTVSADAPRDEAATLIEQYDLIGLPVINGGGKLVGVVTADDAIDVIEQKTTDTFQKQAALAFGRRDRGGPVVVNVLEARITTLWRLRIVWLVLLVFGNILSGFGIAAFEDMIAANVALVFFLPLLIASGGNAGSQASTLMVRALATGDVTLRDYARLIGREAVVAAMLGATMAVAVSLIGLLRAGPEIALVVAAAMVAIVVIGSLIGMPLPFILSRFGGDPATSSAPLVTSMADVVGVLVYLGIAAAVLDVA</sequence>
<feature type="transmembrane region" description="Helical" evidence="2">
    <location>
        <begin position="138"/>
        <end position="156"/>
    </location>
</feature>
<protein>
    <recommendedName>
        <fullName evidence="2">Magnesium transporter MgtE</fullName>
    </recommendedName>
</protein>
<gene>
    <name evidence="4" type="primary">mgtE</name>
    <name evidence="4" type="ORF">KO353_03000</name>
</gene>
<organism evidence="4 5">
    <name type="scientific">Elioraea tepida</name>
    <dbReference type="NCBI Taxonomy" id="2843330"/>
    <lineage>
        <taxon>Bacteria</taxon>
        <taxon>Pseudomonadati</taxon>
        <taxon>Pseudomonadota</taxon>
        <taxon>Alphaproteobacteria</taxon>
        <taxon>Acetobacterales</taxon>
        <taxon>Elioraeaceae</taxon>
        <taxon>Elioraea</taxon>
    </lineage>
</organism>
<dbReference type="GO" id="GO:0005886">
    <property type="term" value="C:plasma membrane"/>
    <property type="evidence" value="ECO:0007669"/>
    <property type="project" value="UniProtKB-SubCell"/>
</dbReference>
<evidence type="ECO:0000256" key="1">
    <source>
        <dbReference type="PROSITE-ProRule" id="PRU00703"/>
    </source>
</evidence>
<keyword evidence="1" id="KW-0129">CBS domain</keyword>
<feature type="transmembrane region" description="Helical" evidence="2">
    <location>
        <begin position="212"/>
        <end position="232"/>
    </location>
</feature>
<keyword evidence="5" id="KW-1185">Reference proteome</keyword>
<dbReference type="SMART" id="SM00116">
    <property type="entry name" value="CBS"/>
    <property type="match status" value="1"/>
</dbReference>
<evidence type="ECO:0000256" key="2">
    <source>
        <dbReference type="RuleBase" id="RU362011"/>
    </source>
</evidence>
<dbReference type="KEGG" id="elio:KO353_03000"/>
<accession>A0A975YKX8</accession>
<keyword evidence="2" id="KW-1003">Cell membrane</keyword>
<dbReference type="EMBL" id="CP076448">
    <property type="protein sequence ID" value="QXM26186.1"/>
    <property type="molecule type" value="Genomic_DNA"/>
</dbReference>
<dbReference type="PANTHER" id="PTHR41394:SF8">
    <property type="entry name" value="MAGNESIUM TRANSPORTER MGTE"/>
    <property type="match status" value="1"/>
</dbReference>
<dbReference type="InterPro" id="IPR006669">
    <property type="entry name" value="MgtE_transporter"/>
</dbReference>
<dbReference type="Proteomes" id="UP000694001">
    <property type="component" value="Chromosome"/>
</dbReference>
<feature type="transmembrane region" description="Helical" evidence="2">
    <location>
        <begin position="276"/>
        <end position="299"/>
    </location>
</feature>
<dbReference type="GO" id="GO:0046872">
    <property type="term" value="F:metal ion binding"/>
    <property type="evidence" value="ECO:0007669"/>
    <property type="project" value="UniProtKB-KW"/>
</dbReference>
<name>A0A975YKX8_9PROT</name>
<reference evidence="4" key="1">
    <citation type="submission" date="2021-06" db="EMBL/GenBank/DDBJ databases">
        <title>Elioraea tepida, sp. nov., a moderately thermophilic aerobic anoxygenic phototrophic bacterium isolated from an alkaline siliceous hot spring mat community in Yellowstone National Park, WY, USA.</title>
        <authorList>
            <person name="Saini M.K."/>
            <person name="Yoshida S."/>
            <person name="Sebastian A."/>
            <person name="Hirose S."/>
            <person name="Hara E."/>
            <person name="Tamaki H."/>
            <person name="Soulier N.T."/>
            <person name="Albert I."/>
            <person name="Hanada S."/>
            <person name="Bryant D.A."/>
            <person name="Tank M."/>
        </authorList>
    </citation>
    <scope>NUCLEOTIDE SEQUENCE</scope>
    <source>
        <strain evidence="4">MS-P2</strain>
    </source>
</reference>
<dbReference type="PROSITE" id="PS51371">
    <property type="entry name" value="CBS"/>
    <property type="match status" value="1"/>
</dbReference>
<evidence type="ECO:0000313" key="4">
    <source>
        <dbReference type="EMBL" id="QXM26186.1"/>
    </source>
</evidence>
<keyword evidence="2" id="KW-0479">Metal-binding</keyword>
<keyword evidence="2" id="KW-0813">Transport</keyword>
<dbReference type="Pfam" id="PF00571">
    <property type="entry name" value="CBS"/>
    <property type="match status" value="2"/>
</dbReference>
<keyword evidence="2" id="KW-1133">Transmembrane helix</keyword>
<keyword evidence="2" id="KW-0472">Membrane</keyword>
<comment type="subcellular location">
    <subcellularLocation>
        <location evidence="2">Cell membrane</location>
        <topology evidence="2">Multi-pass membrane protein</topology>
    </subcellularLocation>
</comment>
<comment type="similarity">
    <text evidence="2">Belongs to the SLC41A transporter family.</text>
</comment>
<dbReference type="AlphaFoldDB" id="A0A975YKX8"/>
<keyword evidence="2" id="KW-0460">Magnesium</keyword>
<evidence type="ECO:0000313" key="5">
    <source>
        <dbReference type="Proteomes" id="UP000694001"/>
    </source>
</evidence>
<comment type="function">
    <text evidence="2">Acts as a magnesium transporter.</text>
</comment>
<keyword evidence="2" id="KW-0812">Transmembrane</keyword>
<dbReference type="InterPro" id="IPR000644">
    <property type="entry name" value="CBS_dom"/>
</dbReference>
<dbReference type="Pfam" id="PF01769">
    <property type="entry name" value="MgtE"/>
    <property type="match status" value="1"/>
</dbReference>
<feature type="domain" description="CBS" evidence="3">
    <location>
        <begin position="46"/>
        <end position="103"/>
    </location>
</feature>
<feature type="transmembrane region" description="Helical" evidence="2">
    <location>
        <begin position="238"/>
        <end position="264"/>
    </location>
</feature>
<dbReference type="NCBIfam" id="TIGR00400">
    <property type="entry name" value="mgtE"/>
    <property type="match status" value="1"/>
</dbReference>
<evidence type="ECO:0000259" key="3">
    <source>
        <dbReference type="PROSITE" id="PS51371"/>
    </source>
</evidence>
<dbReference type="CDD" id="cd04606">
    <property type="entry name" value="CBS_pair_Mg_transporter"/>
    <property type="match status" value="1"/>
</dbReference>
<proteinExistence type="inferred from homology"/>
<dbReference type="PANTHER" id="PTHR41394">
    <property type="entry name" value="MAGNESIUM TRANSPORTER MGTE"/>
    <property type="match status" value="1"/>
</dbReference>
<dbReference type="InterPro" id="IPR006667">
    <property type="entry name" value="SLC41_membr_dom"/>
</dbReference>
<comment type="subunit">
    <text evidence="2">Homodimer.</text>
</comment>
<feature type="transmembrane region" description="Helical" evidence="2">
    <location>
        <begin position="162"/>
        <end position="182"/>
    </location>
</feature>
<dbReference type="GO" id="GO:0015095">
    <property type="term" value="F:magnesium ion transmembrane transporter activity"/>
    <property type="evidence" value="ECO:0007669"/>
    <property type="project" value="UniProtKB-UniRule"/>
</dbReference>